<dbReference type="STRING" id="331648.BST97_00575"/>
<evidence type="ECO:0000259" key="2">
    <source>
        <dbReference type="Pfam" id="PF21186"/>
    </source>
</evidence>
<feature type="domain" description="DUF5606" evidence="1">
    <location>
        <begin position="3"/>
        <end position="48"/>
    </location>
</feature>
<evidence type="ECO:0000313" key="3">
    <source>
        <dbReference type="EMBL" id="ARN79302.1"/>
    </source>
</evidence>
<dbReference type="EMBL" id="CP019344">
    <property type="protein sequence ID" value="ARN79302.1"/>
    <property type="molecule type" value="Genomic_DNA"/>
</dbReference>
<keyword evidence="4" id="KW-1185">Reference proteome</keyword>
<dbReference type="InterPro" id="IPR041218">
    <property type="entry name" value="DUF5606"/>
</dbReference>
<feature type="domain" description="DUF6852" evidence="2">
    <location>
        <begin position="51"/>
        <end position="119"/>
    </location>
</feature>
<dbReference type="InterPro" id="IPR049280">
    <property type="entry name" value="DUF6852"/>
</dbReference>
<organism evidence="3 4">
    <name type="scientific">Nonlabens spongiae</name>
    <dbReference type="NCBI Taxonomy" id="331648"/>
    <lineage>
        <taxon>Bacteria</taxon>
        <taxon>Pseudomonadati</taxon>
        <taxon>Bacteroidota</taxon>
        <taxon>Flavobacteriia</taxon>
        <taxon>Flavobacteriales</taxon>
        <taxon>Flavobacteriaceae</taxon>
        <taxon>Nonlabens</taxon>
    </lineage>
</organism>
<protein>
    <submittedName>
        <fullName evidence="3">Uncharacterized protein</fullName>
    </submittedName>
</protein>
<evidence type="ECO:0000259" key="1">
    <source>
        <dbReference type="Pfam" id="PF18347"/>
    </source>
</evidence>
<gene>
    <name evidence="3" type="ORF">BST97_00575</name>
</gene>
<reference evidence="3 4" key="1">
    <citation type="submission" date="2016-11" db="EMBL/GenBank/DDBJ databases">
        <title>Trade-off between light-utilization and light-protection in marine flavobacteria.</title>
        <authorList>
            <person name="Kumagai Y."/>
        </authorList>
    </citation>
    <scope>NUCLEOTIDE SEQUENCE [LARGE SCALE GENOMIC DNA]</scope>
    <source>
        <strain evidence="3 4">JCM 13191</strain>
    </source>
</reference>
<proteinExistence type="predicted"/>
<name>A0A1W6MP12_9FLAO</name>
<dbReference type="Gene3D" id="1.10.10.1650">
    <property type="match status" value="1"/>
</dbReference>
<dbReference type="Pfam" id="PF21186">
    <property type="entry name" value="DUF6852"/>
    <property type="match status" value="1"/>
</dbReference>
<sequence length="132" mass="14996">MSLGNILSITGKPGLYVLKTKAKSGFVVKSLLDDRTSIVGMNHNVSVLKDISIYTMTGEVPLKQVFQNIAKKEDNGASINHKSSKEELQNYFEEVLPEYDRDRVYASDIKKIVQWYNIIHKNDMLDSISEEE</sequence>
<dbReference type="AlphaFoldDB" id="A0A1W6MP12"/>
<dbReference type="InterPro" id="IPR049281">
    <property type="entry name" value="BVU_3817-like_C_sf"/>
</dbReference>
<dbReference type="Gene3D" id="2.30.30.730">
    <property type="match status" value="1"/>
</dbReference>
<dbReference type="OrthoDB" id="675198at2"/>
<evidence type="ECO:0000313" key="4">
    <source>
        <dbReference type="Proteomes" id="UP000193431"/>
    </source>
</evidence>
<dbReference type="InterPro" id="IPR049282">
    <property type="entry name" value="BVU_3817_N_sf"/>
</dbReference>
<dbReference type="Proteomes" id="UP000193431">
    <property type="component" value="Chromosome"/>
</dbReference>
<dbReference type="Pfam" id="PF18347">
    <property type="entry name" value="DUF5606"/>
    <property type="match status" value="1"/>
</dbReference>
<dbReference type="RefSeq" id="WP_085768096.1">
    <property type="nucleotide sequence ID" value="NZ_CP019344.1"/>
</dbReference>
<accession>A0A1W6MP12</accession>